<evidence type="ECO:0000256" key="1">
    <source>
        <dbReference type="ARBA" id="ARBA00004201"/>
    </source>
</evidence>
<gene>
    <name evidence="4" type="ORF">PACLA_8A033183</name>
</gene>
<dbReference type="EMBL" id="CACRXK020022205">
    <property type="protein sequence ID" value="CAB4036593.1"/>
    <property type="molecule type" value="Genomic_DNA"/>
</dbReference>
<dbReference type="AlphaFoldDB" id="A0A7D9LU68"/>
<proteinExistence type="predicted"/>
<dbReference type="PANTHER" id="PTHR21551:SF0">
    <property type="entry name" value="PROTEIN ASSOCIATED WITH TOPO II RELATED-1, ISOFORM A"/>
    <property type="match status" value="1"/>
</dbReference>
<accession>A0A7D9LU68</accession>
<evidence type="ECO:0000256" key="2">
    <source>
        <dbReference type="ARBA" id="ARBA00022490"/>
    </source>
</evidence>
<protein>
    <submittedName>
        <fullName evidence="4">Uncharacterized protein</fullName>
    </submittedName>
</protein>
<dbReference type="GO" id="GO:0033962">
    <property type="term" value="P:P-body assembly"/>
    <property type="evidence" value="ECO:0007669"/>
    <property type="project" value="TreeGrafter"/>
</dbReference>
<feature type="non-terminal residue" evidence="4">
    <location>
        <position position="410"/>
    </location>
</feature>
<dbReference type="PANTHER" id="PTHR21551">
    <property type="entry name" value="TOPOISOMERASE II-ASSOCIATED PROTEIN PAT1"/>
    <property type="match status" value="1"/>
</dbReference>
<keyword evidence="2" id="KW-0963">Cytoplasm</keyword>
<reference evidence="4" key="1">
    <citation type="submission" date="2020-04" db="EMBL/GenBank/DDBJ databases">
        <authorList>
            <person name="Alioto T."/>
            <person name="Alioto T."/>
            <person name="Gomez Garrido J."/>
        </authorList>
    </citation>
    <scope>NUCLEOTIDE SEQUENCE</scope>
    <source>
        <strain evidence="4">A484AB</strain>
    </source>
</reference>
<keyword evidence="5" id="KW-1185">Reference proteome</keyword>
<evidence type="ECO:0000256" key="3">
    <source>
        <dbReference type="SAM" id="MobiDB-lite"/>
    </source>
</evidence>
<organism evidence="4 5">
    <name type="scientific">Paramuricea clavata</name>
    <name type="common">Red gorgonian</name>
    <name type="synonym">Violescent sea-whip</name>
    <dbReference type="NCBI Taxonomy" id="317549"/>
    <lineage>
        <taxon>Eukaryota</taxon>
        <taxon>Metazoa</taxon>
        <taxon>Cnidaria</taxon>
        <taxon>Anthozoa</taxon>
        <taxon>Octocorallia</taxon>
        <taxon>Malacalcyonacea</taxon>
        <taxon>Plexauridae</taxon>
        <taxon>Paramuricea</taxon>
    </lineage>
</organism>
<feature type="region of interest" description="Disordered" evidence="3">
    <location>
        <begin position="149"/>
        <end position="180"/>
    </location>
</feature>
<dbReference type="GO" id="GO:0000290">
    <property type="term" value="P:deadenylation-dependent decapping of nuclear-transcribed mRNA"/>
    <property type="evidence" value="ECO:0007669"/>
    <property type="project" value="InterPro"/>
</dbReference>
<evidence type="ECO:0000313" key="4">
    <source>
        <dbReference type="EMBL" id="CAB4036593.1"/>
    </source>
</evidence>
<dbReference type="GO" id="GO:0000932">
    <property type="term" value="C:P-body"/>
    <property type="evidence" value="ECO:0007669"/>
    <property type="project" value="UniProtKB-SubCell"/>
</dbReference>
<sequence length="410" mass="47526">MLLKDEAIVSALPKRIPKPIRLEDLEKIGFPPQINQLPLNMHPFVNGPPKLIRPPPGFPSNIRTPYPLQSTPYMQSPIPPVPQNVTMAQAHAQAMYTAMMNQRMGFPQPFPRTPPSQPVHFPRPVYHSDPGHLRQRGPPMNIPHQHGRFMTPQPRNTWNNTRGGRNYDNRRRQQNYSESPTFKYVPQYYVGSYEDDEGESGTLMTAKEKDWIIRIQLMQLTSDKPELDDYYFHTFERRRLAKERSRNTTGVELETNHTNKDIEMTLPHVTKGDHNYKPTKFEGSLGQVSVGSVFHPREVVQVGDSGKPKGPVGSLKETKKKYQLLLTIEKGFDQILPIEDLERMALQVPHDIRPQLRERRERLCQRCFDLLNLKPQKDSNKKHNDETVLQMLSVRKGKRFLSKVLRIVRE</sequence>
<comment type="subcellular location">
    <subcellularLocation>
        <location evidence="1">Cytoplasm</location>
        <location evidence="1">P-body</location>
    </subcellularLocation>
</comment>
<dbReference type="OrthoDB" id="74835at2759"/>
<dbReference type="GO" id="GO:0003723">
    <property type="term" value="F:RNA binding"/>
    <property type="evidence" value="ECO:0007669"/>
    <property type="project" value="TreeGrafter"/>
</dbReference>
<feature type="compositionally biased region" description="Low complexity" evidence="3">
    <location>
        <begin position="155"/>
        <end position="164"/>
    </location>
</feature>
<dbReference type="Proteomes" id="UP001152795">
    <property type="component" value="Unassembled WGS sequence"/>
</dbReference>
<evidence type="ECO:0000313" key="5">
    <source>
        <dbReference type="Proteomes" id="UP001152795"/>
    </source>
</evidence>
<dbReference type="InterPro" id="IPR039900">
    <property type="entry name" value="Pat1-like"/>
</dbReference>
<name>A0A7D9LU68_PARCT</name>
<comment type="caution">
    <text evidence="4">The sequence shown here is derived from an EMBL/GenBank/DDBJ whole genome shotgun (WGS) entry which is preliminary data.</text>
</comment>